<dbReference type="Pfam" id="PF07615">
    <property type="entry name" value="Ykof"/>
    <property type="match status" value="2"/>
</dbReference>
<accession>A0ABU3DMY6</accession>
<protein>
    <submittedName>
        <fullName evidence="2">YkoF family thiamine/hydroxymethylpyrimidine-binding protein</fullName>
    </submittedName>
</protein>
<feature type="domain" description="Thiamin/hydroxymethyl pyrimidine-binding YkoF putative" evidence="1">
    <location>
        <begin position="124"/>
        <end position="201"/>
    </location>
</feature>
<dbReference type="SUPFAM" id="SSF89957">
    <property type="entry name" value="MTH1187/YkoF-like"/>
    <property type="match status" value="1"/>
</dbReference>
<evidence type="ECO:0000313" key="2">
    <source>
        <dbReference type="EMBL" id="MDT0684447.1"/>
    </source>
</evidence>
<dbReference type="Proteomes" id="UP001265259">
    <property type="component" value="Unassembled WGS sequence"/>
</dbReference>
<organism evidence="2 3">
    <name type="scientific">Tropicimonas omnivorans</name>
    <dbReference type="NCBI Taxonomy" id="3075590"/>
    <lineage>
        <taxon>Bacteria</taxon>
        <taxon>Pseudomonadati</taxon>
        <taxon>Pseudomonadota</taxon>
        <taxon>Alphaproteobacteria</taxon>
        <taxon>Rhodobacterales</taxon>
        <taxon>Roseobacteraceae</taxon>
        <taxon>Tropicimonas</taxon>
    </lineage>
</organism>
<dbReference type="InterPro" id="IPR015835">
    <property type="entry name" value="HMP/thiamine-bd"/>
</dbReference>
<feature type="domain" description="Thiamin/hydroxymethyl pyrimidine-binding YkoF putative" evidence="1">
    <location>
        <begin position="4"/>
        <end position="83"/>
    </location>
</feature>
<reference evidence="2 3" key="1">
    <citation type="submission" date="2023-09" db="EMBL/GenBank/DDBJ databases">
        <authorList>
            <person name="Rey-Velasco X."/>
        </authorList>
    </citation>
    <scope>NUCLEOTIDE SEQUENCE [LARGE SCALE GENOMIC DNA]</scope>
    <source>
        <strain evidence="2 3">F158</strain>
    </source>
</reference>
<gene>
    <name evidence="2" type="ORF">RM543_17330</name>
</gene>
<sequence length="207" mass="22087">MFIGAQVSLYPMTSGFVDVIMSSLGALDPYREDLRIETDDMSTLMVGPPEALTGAMRDLFAAASGSGEHVTMHVTLSRGCPGEPDDPSCHCEALVEAQDKSLEERRRIAAAAVADAPDLGAPIDVQFSLYVLGQDRHMDEIYGCIDFLKETGVFLKSKNFCTRLRGDAGAVFAAIREAFLRFGPAEGHVTIDLTASANSPSPKASAA</sequence>
<comment type="caution">
    <text evidence="2">The sequence shown here is derived from an EMBL/GenBank/DDBJ whole genome shotgun (WGS) entry which is preliminary data.</text>
</comment>
<proteinExistence type="predicted"/>
<evidence type="ECO:0000313" key="3">
    <source>
        <dbReference type="Proteomes" id="UP001265259"/>
    </source>
</evidence>
<dbReference type="RefSeq" id="WP_311693969.1">
    <property type="nucleotide sequence ID" value="NZ_JAVRHL010000005.1"/>
</dbReference>
<keyword evidence="3" id="KW-1185">Reference proteome</keyword>
<dbReference type="PIRSF" id="PIRSF021331">
    <property type="entry name" value="YkoF"/>
    <property type="match status" value="1"/>
</dbReference>
<dbReference type="InterPro" id="IPR011522">
    <property type="entry name" value="Thiamin/HMP-bd_put_YkoF"/>
</dbReference>
<dbReference type="InterPro" id="IPR029756">
    <property type="entry name" value="MTH1187/YkoF-like"/>
</dbReference>
<dbReference type="EMBL" id="JAVRHL010000005">
    <property type="protein sequence ID" value="MDT0684447.1"/>
    <property type="molecule type" value="Genomic_DNA"/>
</dbReference>
<evidence type="ECO:0000259" key="1">
    <source>
        <dbReference type="Pfam" id="PF07615"/>
    </source>
</evidence>
<dbReference type="Gene3D" id="3.30.70.930">
    <property type="match status" value="2"/>
</dbReference>
<name>A0ABU3DMY6_9RHOB</name>